<reference evidence="1" key="1">
    <citation type="submission" date="2022-07" db="EMBL/GenBank/DDBJ databases">
        <title>Arcobacter roscoffensis sp. nov., a marine bacterium isolated from coastal seawater collected from Roscoff, France.</title>
        <authorList>
            <person name="Pascual J."/>
            <person name="Lepeaux C."/>
            <person name="Methner A."/>
            <person name="Overmann J."/>
        </authorList>
    </citation>
    <scope>NUCLEOTIDE SEQUENCE</scope>
    <source>
        <strain evidence="1">ARW1-2F2</strain>
    </source>
</reference>
<gene>
    <name evidence="1" type="ORF">NJU99_09070</name>
</gene>
<dbReference type="RefSeq" id="WP_254575599.1">
    <property type="nucleotide sequence ID" value="NZ_CP100595.1"/>
</dbReference>
<sequence length="196" mass="22568">MKTHKKGLDCGTCHRLETENNNEVTCKKCLRLIADDKPSKLYEVSFNVIENLFIEAPTASKAIYKAFKMFYYDGEACESIGEQFRVFRAYDKPKASLCKDSNQKRTLTYEEEHELIKKETLKKADKFNAKYPVGTDVLFQGDGKDSVVVTQTRSKATAYDSYMTIFLEGVSGSYKLDDRFVRVLTDENMNLERLRD</sequence>
<proteinExistence type="predicted"/>
<protein>
    <submittedName>
        <fullName evidence="1">Uncharacterized protein</fullName>
    </submittedName>
</protein>
<keyword evidence="2" id="KW-1185">Reference proteome</keyword>
<accession>A0ABY5E2Z4</accession>
<name>A0ABY5E2Z4_9BACT</name>
<organism evidence="1 2">
    <name type="scientific">Arcobacter roscoffensis</name>
    <dbReference type="NCBI Taxonomy" id="2961520"/>
    <lineage>
        <taxon>Bacteria</taxon>
        <taxon>Pseudomonadati</taxon>
        <taxon>Campylobacterota</taxon>
        <taxon>Epsilonproteobacteria</taxon>
        <taxon>Campylobacterales</taxon>
        <taxon>Arcobacteraceae</taxon>
        <taxon>Arcobacter</taxon>
    </lineage>
</organism>
<dbReference type="Proteomes" id="UP001060012">
    <property type="component" value="Chromosome"/>
</dbReference>
<dbReference type="EMBL" id="CP100595">
    <property type="protein sequence ID" value="UTJ05418.1"/>
    <property type="molecule type" value="Genomic_DNA"/>
</dbReference>
<evidence type="ECO:0000313" key="2">
    <source>
        <dbReference type="Proteomes" id="UP001060012"/>
    </source>
</evidence>
<evidence type="ECO:0000313" key="1">
    <source>
        <dbReference type="EMBL" id="UTJ05418.1"/>
    </source>
</evidence>